<reference evidence="2 3" key="1">
    <citation type="submission" date="2016-11" db="EMBL/GenBank/DDBJ databases">
        <title>The macronuclear genome of Stentor coeruleus: a giant cell with tiny introns.</title>
        <authorList>
            <person name="Slabodnick M."/>
            <person name="Ruby J.G."/>
            <person name="Reiff S.B."/>
            <person name="Swart E.C."/>
            <person name="Gosai S."/>
            <person name="Prabakaran S."/>
            <person name="Witkowska E."/>
            <person name="Larue G.E."/>
            <person name="Fisher S."/>
            <person name="Freeman R.M."/>
            <person name="Gunawardena J."/>
            <person name="Chu W."/>
            <person name="Stover N.A."/>
            <person name="Gregory B.D."/>
            <person name="Nowacki M."/>
            <person name="Derisi J."/>
            <person name="Roy S.W."/>
            <person name="Marshall W.F."/>
            <person name="Sood P."/>
        </authorList>
    </citation>
    <scope>NUCLEOTIDE SEQUENCE [LARGE SCALE GENOMIC DNA]</scope>
    <source>
        <strain evidence="2">WM001</strain>
    </source>
</reference>
<evidence type="ECO:0000313" key="3">
    <source>
        <dbReference type="Proteomes" id="UP000187209"/>
    </source>
</evidence>
<sequence>MYLNKFLRPATLTSYTVTAKIEQKLALKLVEFDNSFKPSKDFPEALKAYDQKSLIDKSEWNQAFILFRFYMGPFIVLSGVVIYSYLMLKQRKENLLDFTESDYKRLTLRQLQKKEKMVQQSKQFDSVLNALQDKLKDDYQVQLHEFQDFVEDMQANNKS</sequence>
<name>A0A1R2CDG3_9CILI</name>
<keyword evidence="1" id="KW-1133">Transmembrane helix</keyword>
<evidence type="ECO:0008006" key="4">
    <source>
        <dbReference type="Google" id="ProtNLM"/>
    </source>
</evidence>
<organism evidence="2 3">
    <name type="scientific">Stentor coeruleus</name>
    <dbReference type="NCBI Taxonomy" id="5963"/>
    <lineage>
        <taxon>Eukaryota</taxon>
        <taxon>Sar</taxon>
        <taxon>Alveolata</taxon>
        <taxon>Ciliophora</taxon>
        <taxon>Postciliodesmatophora</taxon>
        <taxon>Heterotrichea</taxon>
        <taxon>Heterotrichida</taxon>
        <taxon>Stentoridae</taxon>
        <taxon>Stentor</taxon>
    </lineage>
</organism>
<protein>
    <recommendedName>
        <fullName evidence="4">Transmembrane protein</fullName>
    </recommendedName>
</protein>
<keyword evidence="1" id="KW-0812">Transmembrane</keyword>
<dbReference type="Proteomes" id="UP000187209">
    <property type="component" value="Unassembled WGS sequence"/>
</dbReference>
<accession>A0A1R2CDG3</accession>
<evidence type="ECO:0000256" key="1">
    <source>
        <dbReference type="SAM" id="Phobius"/>
    </source>
</evidence>
<keyword evidence="3" id="KW-1185">Reference proteome</keyword>
<proteinExistence type="predicted"/>
<gene>
    <name evidence="2" type="ORF">SteCoe_11311</name>
</gene>
<dbReference type="EMBL" id="MPUH01000187">
    <property type="protein sequence ID" value="OMJ87068.1"/>
    <property type="molecule type" value="Genomic_DNA"/>
</dbReference>
<comment type="caution">
    <text evidence="2">The sequence shown here is derived from an EMBL/GenBank/DDBJ whole genome shotgun (WGS) entry which is preliminary data.</text>
</comment>
<keyword evidence="1" id="KW-0472">Membrane</keyword>
<evidence type="ECO:0000313" key="2">
    <source>
        <dbReference type="EMBL" id="OMJ87068.1"/>
    </source>
</evidence>
<feature type="transmembrane region" description="Helical" evidence="1">
    <location>
        <begin position="63"/>
        <end position="86"/>
    </location>
</feature>
<dbReference type="AlphaFoldDB" id="A0A1R2CDG3"/>